<keyword evidence="1" id="KW-0479">Metal-binding</keyword>
<dbReference type="EMBL" id="JAUSRF010000012">
    <property type="protein sequence ID" value="MDP9838881.1"/>
    <property type="molecule type" value="Genomic_DNA"/>
</dbReference>
<evidence type="ECO:0000256" key="3">
    <source>
        <dbReference type="SAM" id="MobiDB-lite"/>
    </source>
</evidence>
<dbReference type="InterPro" id="IPR016538">
    <property type="entry name" value="UCP008292"/>
</dbReference>
<dbReference type="Proteomes" id="UP001241472">
    <property type="component" value="Unassembled WGS sequence"/>
</dbReference>
<keyword evidence="6" id="KW-1185">Reference proteome</keyword>
<evidence type="ECO:0000256" key="1">
    <source>
        <dbReference type="ARBA" id="ARBA00022723"/>
    </source>
</evidence>
<dbReference type="InterPro" id="IPR051158">
    <property type="entry name" value="Metallophosphoesterase_sf"/>
</dbReference>
<dbReference type="Pfam" id="PF00149">
    <property type="entry name" value="Metallophos"/>
    <property type="match status" value="1"/>
</dbReference>
<comment type="caution">
    <text evidence="5">The sequence shown here is derived from an EMBL/GenBank/DDBJ whole genome shotgun (WGS) entry which is preliminary data.</text>
</comment>
<dbReference type="SUPFAM" id="SSF56300">
    <property type="entry name" value="Metallo-dependent phosphatases"/>
    <property type="match status" value="1"/>
</dbReference>
<organism evidence="5 6">
    <name type="scientific">Neorhizobium huautlense</name>
    <dbReference type="NCBI Taxonomy" id="67774"/>
    <lineage>
        <taxon>Bacteria</taxon>
        <taxon>Pseudomonadati</taxon>
        <taxon>Pseudomonadota</taxon>
        <taxon>Alphaproteobacteria</taxon>
        <taxon>Hyphomicrobiales</taxon>
        <taxon>Rhizobiaceae</taxon>
        <taxon>Rhizobium/Agrobacterium group</taxon>
        <taxon>Neorhizobium</taxon>
    </lineage>
</organism>
<accession>A0ABT9PXN6</accession>
<dbReference type="PANTHER" id="PTHR31302">
    <property type="entry name" value="TRANSMEMBRANE PROTEIN WITH METALLOPHOSPHOESTERASE DOMAIN-RELATED"/>
    <property type="match status" value="1"/>
</dbReference>
<evidence type="ECO:0000256" key="2">
    <source>
        <dbReference type="ARBA" id="ARBA00022801"/>
    </source>
</evidence>
<keyword evidence="2" id="KW-0378">Hydrolase</keyword>
<dbReference type="InterPro" id="IPR029052">
    <property type="entry name" value="Metallo-depent_PP-like"/>
</dbReference>
<proteinExistence type="predicted"/>
<feature type="domain" description="Calcineurin-like phosphoesterase" evidence="4">
    <location>
        <begin position="27"/>
        <end position="226"/>
    </location>
</feature>
<dbReference type="Gene3D" id="3.60.21.10">
    <property type="match status" value="1"/>
</dbReference>
<reference evidence="5 6" key="1">
    <citation type="submission" date="2023-07" db="EMBL/GenBank/DDBJ databases">
        <title>Sorghum-associated microbial communities from plants grown in Nebraska, USA.</title>
        <authorList>
            <person name="Schachtman D."/>
        </authorList>
    </citation>
    <scope>NUCLEOTIDE SEQUENCE [LARGE SCALE GENOMIC DNA]</scope>
    <source>
        <strain evidence="5 6">DS1307</strain>
    </source>
</reference>
<dbReference type="PANTHER" id="PTHR31302:SF31">
    <property type="entry name" value="PHOSPHODIESTERASE YAEI"/>
    <property type="match status" value="1"/>
</dbReference>
<sequence length="259" mass="27530">MTDDAIHQSANNPPQDLPEAEPAHKPLRIAAVADLHVKENGSQSYKELFAEISSKADVLVMAGDLTDLGKPKEAELLASDLRSCTIPVVGVLGNHDYECGSVDEVKDILKDAGMHLLEGQAVEIGGVGFAGVKGFAGGFGRHMLGSFGEPAIKAMVAESVEESMRLENALRQVRSHRAMVVLHYAPIPETVAGEPEAIYPFLGSSRLAETIDRFPVSAVVHGHAHRGTYAGKTPGGAPVYNVAAHIEKPTGRPYALLEL</sequence>
<dbReference type="PIRSF" id="PIRSF008292">
    <property type="entry name" value="UCP008292"/>
    <property type="match status" value="1"/>
</dbReference>
<gene>
    <name evidence="5" type="ORF">J2T09_003653</name>
</gene>
<evidence type="ECO:0000313" key="5">
    <source>
        <dbReference type="EMBL" id="MDP9838881.1"/>
    </source>
</evidence>
<dbReference type="InterPro" id="IPR004843">
    <property type="entry name" value="Calcineurin-like_PHP"/>
</dbReference>
<name>A0ABT9PXN6_9HYPH</name>
<evidence type="ECO:0000313" key="6">
    <source>
        <dbReference type="Proteomes" id="UP001241472"/>
    </source>
</evidence>
<feature type="region of interest" description="Disordered" evidence="3">
    <location>
        <begin position="1"/>
        <end position="21"/>
    </location>
</feature>
<protein>
    <submittedName>
        <fullName evidence="5">Icc-related predicted phosphoesterase</fullName>
    </submittedName>
</protein>
<evidence type="ECO:0000259" key="4">
    <source>
        <dbReference type="Pfam" id="PF00149"/>
    </source>
</evidence>